<dbReference type="PROSITE" id="PS51175">
    <property type="entry name" value="CBM6"/>
    <property type="match status" value="1"/>
</dbReference>
<keyword evidence="10" id="KW-1133">Transmembrane helix</keyword>
<evidence type="ECO:0000313" key="13">
    <source>
        <dbReference type="Proteomes" id="UP000198384"/>
    </source>
</evidence>
<dbReference type="GO" id="GO:0004553">
    <property type="term" value="F:hydrolase activity, hydrolyzing O-glycosyl compounds"/>
    <property type="evidence" value="ECO:0007669"/>
    <property type="project" value="InterPro"/>
</dbReference>
<dbReference type="Pfam" id="PF03422">
    <property type="entry name" value="CBM_6"/>
    <property type="match status" value="1"/>
</dbReference>
<feature type="domain" description="CBM6" evidence="11">
    <location>
        <begin position="330"/>
        <end position="455"/>
    </location>
</feature>
<accession>A0A238Z3T3</accession>
<keyword evidence="3" id="KW-0732">Signal</keyword>
<dbReference type="RefSeq" id="WP_089382907.1">
    <property type="nucleotide sequence ID" value="NZ_FZNT01000013.1"/>
</dbReference>
<dbReference type="PANTHER" id="PTHR43772:SF2">
    <property type="entry name" value="PUTATIVE (AFU_ORTHOLOGUE AFUA_2G04480)-RELATED"/>
    <property type="match status" value="1"/>
</dbReference>
<dbReference type="InterPro" id="IPR023296">
    <property type="entry name" value="Glyco_hydro_beta-prop_sf"/>
</dbReference>
<evidence type="ECO:0000313" key="12">
    <source>
        <dbReference type="EMBL" id="SNR77892.1"/>
    </source>
</evidence>
<name>A0A238Z3T3_9FLAO</name>
<dbReference type="Gene3D" id="2.60.120.260">
    <property type="entry name" value="Galactose-binding domain-like"/>
    <property type="match status" value="1"/>
</dbReference>
<dbReference type="InterPro" id="IPR006710">
    <property type="entry name" value="Glyco_hydro_43"/>
</dbReference>
<dbReference type="PANTHER" id="PTHR43772">
    <property type="entry name" value="ENDO-1,4-BETA-XYLANASE"/>
    <property type="match status" value="1"/>
</dbReference>
<dbReference type="Proteomes" id="UP000198384">
    <property type="component" value="Unassembled WGS sequence"/>
</dbReference>
<feature type="active site" description="Proton acceptor" evidence="7">
    <location>
        <position position="57"/>
    </location>
</feature>
<dbReference type="InterPro" id="IPR006584">
    <property type="entry name" value="Cellulose-bd_IV"/>
</dbReference>
<keyword evidence="4 9" id="KW-0378">Hydrolase</keyword>
<dbReference type="Gene3D" id="2.115.10.20">
    <property type="entry name" value="Glycosyl hydrolase domain, family 43"/>
    <property type="match status" value="1"/>
</dbReference>
<organism evidence="12 13">
    <name type="scientific">Lutibacter agarilyticus</name>
    <dbReference type="NCBI Taxonomy" id="1109740"/>
    <lineage>
        <taxon>Bacteria</taxon>
        <taxon>Pseudomonadati</taxon>
        <taxon>Bacteroidota</taxon>
        <taxon>Flavobacteriia</taxon>
        <taxon>Flavobacteriales</taxon>
        <taxon>Flavobacteriaceae</taxon>
        <taxon>Lutibacter</taxon>
    </lineage>
</organism>
<dbReference type="CDD" id="cd04084">
    <property type="entry name" value="CBM6_xylanase-like"/>
    <property type="match status" value="1"/>
</dbReference>
<dbReference type="AlphaFoldDB" id="A0A238Z3T3"/>
<sequence length="456" mass="52467">MKTDKALQNTFIPIVFLVLSLFSVNLFSQNPLVMDQFTADPTVRVFDGKLYMYPSHDVPCKDGQGFIGFCMPDYHVFSSENLTEWEDHGVILSHNTVPWVEPASFRMWAPDCVFKNGKYYYYFPANSVEKINGKGRRIGVAVSDKPYGPFAPEANFIEGIWGIDPNVFTDKDGKSYIYWAEERVIYGALLKENMVELASVPVPMKINGIGRRKFIEGPFMFERKGIYYMTFPYIPETTEQIVYATSDNPLGPFKYQNVIMKEWENKCYTNHQSIVAYKNQWYLFYHHNELSPDFDKNRSIKADSLFFDKNGLIKEIIPSKRGIGVSNAEKTIQIDRYSRVSKKGVSTEFNNSNQTFDGWNVSFNETNSWLQYNKVEFSNNKTKTLNLKVKSPKGGSFEVRLNAIDGPLVAIVNLEDVDGWKTTSIKTKKIKSGIYNLFIVSKSKEPFAIDWLQFEQ</sequence>
<keyword evidence="13" id="KW-1185">Reference proteome</keyword>
<keyword evidence="10" id="KW-0472">Membrane</keyword>
<dbReference type="InterPro" id="IPR008979">
    <property type="entry name" value="Galactose-bd-like_sf"/>
</dbReference>
<dbReference type="SUPFAM" id="SSF75005">
    <property type="entry name" value="Arabinanase/levansucrase/invertase"/>
    <property type="match status" value="1"/>
</dbReference>
<dbReference type="EMBL" id="FZNT01000013">
    <property type="protein sequence ID" value="SNR77892.1"/>
    <property type="molecule type" value="Genomic_DNA"/>
</dbReference>
<dbReference type="OrthoDB" id="9763933at2"/>
<dbReference type="SMART" id="SM00606">
    <property type="entry name" value="CBD_IV"/>
    <property type="match status" value="1"/>
</dbReference>
<dbReference type="GO" id="GO:0045493">
    <property type="term" value="P:xylan catabolic process"/>
    <property type="evidence" value="ECO:0007669"/>
    <property type="project" value="UniProtKB-KW"/>
</dbReference>
<evidence type="ECO:0000256" key="2">
    <source>
        <dbReference type="ARBA" id="ARBA00022651"/>
    </source>
</evidence>
<evidence type="ECO:0000256" key="4">
    <source>
        <dbReference type="ARBA" id="ARBA00022801"/>
    </source>
</evidence>
<comment type="similarity">
    <text evidence="1 9">Belongs to the glycosyl hydrolase 43 family.</text>
</comment>
<keyword evidence="2" id="KW-0858">Xylan degradation</keyword>
<evidence type="ECO:0000256" key="7">
    <source>
        <dbReference type="PIRSR" id="PIRSR606710-1"/>
    </source>
</evidence>
<dbReference type="CDD" id="cd08990">
    <property type="entry name" value="GH43_AXH_like"/>
    <property type="match status" value="1"/>
</dbReference>
<dbReference type="InterPro" id="IPR005084">
    <property type="entry name" value="CBM6"/>
</dbReference>
<evidence type="ECO:0000256" key="5">
    <source>
        <dbReference type="ARBA" id="ARBA00023277"/>
    </source>
</evidence>
<evidence type="ECO:0000256" key="9">
    <source>
        <dbReference type="RuleBase" id="RU361187"/>
    </source>
</evidence>
<evidence type="ECO:0000256" key="8">
    <source>
        <dbReference type="PIRSR" id="PIRSR606710-2"/>
    </source>
</evidence>
<evidence type="ECO:0000256" key="10">
    <source>
        <dbReference type="SAM" id="Phobius"/>
    </source>
</evidence>
<keyword evidence="5" id="KW-0119">Carbohydrate metabolism</keyword>
<protein>
    <submittedName>
        <fullName evidence="12">Carbohydrate binding module (Family 6)</fullName>
    </submittedName>
</protein>
<evidence type="ECO:0000256" key="1">
    <source>
        <dbReference type="ARBA" id="ARBA00009865"/>
    </source>
</evidence>
<evidence type="ECO:0000256" key="6">
    <source>
        <dbReference type="ARBA" id="ARBA00023295"/>
    </source>
</evidence>
<keyword evidence="2" id="KW-0624">Polysaccharide degradation</keyword>
<proteinExistence type="inferred from homology"/>
<dbReference type="InterPro" id="IPR052176">
    <property type="entry name" value="Glycosyl_Hydrlase_43_Enz"/>
</dbReference>
<evidence type="ECO:0000256" key="3">
    <source>
        <dbReference type="ARBA" id="ARBA00022729"/>
    </source>
</evidence>
<dbReference type="GO" id="GO:0030246">
    <property type="term" value="F:carbohydrate binding"/>
    <property type="evidence" value="ECO:0007669"/>
    <property type="project" value="InterPro"/>
</dbReference>
<keyword evidence="10" id="KW-0812">Transmembrane</keyword>
<dbReference type="Pfam" id="PF04616">
    <property type="entry name" value="Glyco_hydro_43"/>
    <property type="match status" value="1"/>
</dbReference>
<feature type="site" description="Important for catalytic activity, responsible for pKa modulation of the active site Glu and correct orientation of both the proton donor and substrate" evidence="8">
    <location>
        <position position="164"/>
    </location>
</feature>
<feature type="transmembrane region" description="Helical" evidence="10">
    <location>
        <begin position="6"/>
        <end position="27"/>
    </location>
</feature>
<keyword evidence="6 9" id="KW-0326">Glycosidase</keyword>
<gene>
    <name evidence="12" type="ORF">SAMN06265371_1132</name>
</gene>
<feature type="active site" description="Proton donor" evidence="7">
    <location>
        <position position="216"/>
    </location>
</feature>
<reference evidence="12 13" key="1">
    <citation type="submission" date="2017-06" db="EMBL/GenBank/DDBJ databases">
        <authorList>
            <person name="Kim H.J."/>
            <person name="Triplett B.A."/>
        </authorList>
    </citation>
    <scope>NUCLEOTIDE SEQUENCE [LARGE SCALE GENOMIC DNA]</scope>
    <source>
        <strain evidence="12 13">DSM 29150</strain>
    </source>
</reference>
<dbReference type="SUPFAM" id="SSF49785">
    <property type="entry name" value="Galactose-binding domain-like"/>
    <property type="match status" value="1"/>
</dbReference>
<evidence type="ECO:0000259" key="11">
    <source>
        <dbReference type="PROSITE" id="PS51175"/>
    </source>
</evidence>